<name>A0ABM9DYF3_9HYPH</name>
<accession>A0ABM9DYF3</accession>
<proteinExistence type="predicted"/>
<feature type="region of interest" description="Disordered" evidence="1">
    <location>
        <begin position="1"/>
        <end position="29"/>
    </location>
</feature>
<protein>
    <submittedName>
        <fullName evidence="2">Uncharacterized protein</fullName>
    </submittedName>
</protein>
<evidence type="ECO:0000313" key="3">
    <source>
        <dbReference type="Proteomes" id="UP001152604"/>
    </source>
</evidence>
<reference evidence="2" key="1">
    <citation type="submission" date="2022-03" db="EMBL/GenBank/DDBJ databases">
        <authorList>
            <person name="Brunel B."/>
        </authorList>
    </citation>
    <scope>NUCLEOTIDE SEQUENCE</scope>
    <source>
        <strain evidence="2">STM4922sample</strain>
    </source>
</reference>
<evidence type="ECO:0000256" key="1">
    <source>
        <dbReference type="SAM" id="MobiDB-lite"/>
    </source>
</evidence>
<comment type="caution">
    <text evidence="2">The sequence shown here is derived from an EMBL/GenBank/DDBJ whole genome shotgun (WGS) entry which is preliminary data.</text>
</comment>
<gene>
    <name evidence="2" type="ORF">MES4922_30283</name>
</gene>
<dbReference type="EMBL" id="CAKXZS010000023">
    <property type="protein sequence ID" value="CAH2401804.1"/>
    <property type="molecule type" value="Genomic_DNA"/>
</dbReference>
<keyword evidence="3" id="KW-1185">Reference proteome</keyword>
<dbReference type="Proteomes" id="UP001152604">
    <property type="component" value="Unassembled WGS sequence"/>
</dbReference>
<organism evidence="2 3">
    <name type="scientific">Mesorhizobium ventifaucium</name>
    <dbReference type="NCBI Taxonomy" id="666020"/>
    <lineage>
        <taxon>Bacteria</taxon>
        <taxon>Pseudomonadati</taxon>
        <taxon>Pseudomonadota</taxon>
        <taxon>Alphaproteobacteria</taxon>
        <taxon>Hyphomicrobiales</taxon>
        <taxon>Phyllobacteriaceae</taxon>
        <taxon>Mesorhizobium</taxon>
    </lineage>
</organism>
<sequence>MLKPMEAGPIDDLQRRKKPPVHGDEFHGRSLLLDSQPFSRQVSINRSDQFTDPISRMMPLK</sequence>
<evidence type="ECO:0000313" key="2">
    <source>
        <dbReference type="EMBL" id="CAH2401804.1"/>
    </source>
</evidence>